<accession>A0ABD5SZ27</accession>
<protein>
    <submittedName>
        <fullName evidence="2">Uncharacterized protein</fullName>
    </submittedName>
</protein>
<proteinExistence type="predicted"/>
<feature type="transmembrane region" description="Helical" evidence="1">
    <location>
        <begin position="66"/>
        <end position="87"/>
    </location>
</feature>
<keyword evidence="1" id="KW-1133">Transmembrane helix</keyword>
<dbReference type="EMBL" id="JBHSWV010000567">
    <property type="protein sequence ID" value="MFC6768483.1"/>
    <property type="molecule type" value="Genomic_DNA"/>
</dbReference>
<evidence type="ECO:0000313" key="3">
    <source>
        <dbReference type="Proteomes" id="UP001596383"/>
    </source>
</evidence>
<sequence length="89" mass="8767">MHDVIPTTRGSDGSLLAASLACFADAGVATADAAIDGLGLTLGATGFAVVGVYCVARYAQSVSRQTLAVTALALWVSFLGVAGSHAVGL</sequence>
<evidence type="ECO:0000313" key="2">
    <source>
        <dbReference type="EMBL" id="MFC6768483.1"/>
    </source>
</evidence>
<reference evidence="2 3" key="1">
    <citation type="journal article" date="2019" name="Int. J. Syst. Evol. Microbiol.">
        <title>The Global Catalogue of Microorganisms (GCM) 10K type strain sequencing project: providing services to taxonomists for standard genome sequencing and annotation.</title>
        <authorList>
            <consortium name="The Broad Institute Genomics Platform"/>
            <consortium name="The Broad Institute Genome Sequencing Center for Infectious Disease"/>
            <person name="Wu L."/>
            <person name="Ma J."/>
        </authorList>
    </citation>
    <scope>NUCLEOTIDE SEQUENCE [LARGE SCALE GENOMIC DNA]</scope>
    <source>
        <strain evidence="2 3">LMG 29247</strain>
    </source>
</reference>
<keyword evidence="3" id="KW-1185">Reference proteome</keyword>
<keyword evidence="1" id="KW-0812">Transmembrane</keyword>
<keyword evidence="1" id="KW-0472">Membrane</keyword>
<dbReference type="Proteomes" id="UP001596383">
    <property type="component" value="Unassembled WGS sequence"/>
</dbReference>
<evidence type="ECO:0000256" key="1">
    <source>
        <dbReference type="SAM" id="Phobius"/>
    </source>
</evidence>
<organism evidence="2 3">
    <name type="scientific">Natrinema soli</name>
    <dbReference type="NCBI Taxonomy" id="1930624"/>
    <lineage>
        <taxon>Archaea</taxon>
        <taxon>Methanobacteriati</taxon>
        <taxon>Methanobacteriota</taxon>
        <taxon>Stenosarchaea group</taxon>
        <taxon>Halobacteria</taxon>
        <taxon>Halobacteriales</taxon>
        <taxon>Natrialbaceae</taxon>
        <taxon>Natrinema</taxon>
    </lineage>
</organism>
<name>A0ABD5SZ27_9EURY</name>
<feature type="transmembrane region" description="Helical" evidence="1">
    <location>
        <begin position="41"/>
        <end position="59"/>
    </location>
</feature>
<gene>
    <name evidence="2" type="ORF">ACFQE6_26795</name>
</gene>
<feature type="non-terminal residue" evidence="2">
    <location>
        <position position="89"/>
    </location>
</feature>
<comment type="caution">
    <text evidence="2">The sequence shown here is derived from an EMBL/GenBank/DDBJ whole genome shotgun (WGS) entry which is preliminary data.</text>
</comment>
<dbReference type="AlphaFoldDB" id="A0ABD5SZ27"/>